<accession>A0ACC1T7R6</accession>
<proteinExistence type="predicted"/>
<protein>
    <submittedName>
        <fullName evidence="1">Uncharacterized protein</fullName>
    </submittedName>
</protein>
<reference evidence="1" key="1">
    <citation type="submission" date="2022-07" db="EMBL/GenBank/DDBJ databases">
        <title>Genome Sequence of Phlebia brevispora.</title>
        <authorList>
            <person name="Buettner E."/>
        </authorList>
    </citation>
    <scope>NUCLEOTIDE SEQUENCE</scope>
    <source>
        <strain evidence="1">MPL23</strain>
    </source>
</reference>
<sequence length="162" mass="17855">MPVHGEQIHEMTTHPAMQSFLLLPRLDIRLFCIYRPTAHAAPRDGGRRVVRSTLRSVLLSGWLRAYAAAFMFTPTLPLFDSSSWWLAGSALGDLQDERPGCGGSLQLGALSQVIALRENVVCNAVHRPMHLLRPHPLFPSSRVPHPAESGSKRSPILSAVFT</sequence>
<evidence type="ECO:0000313" key="1">
    <source>
        <dbReference type="EMBL" id="KAJ3555301.1"/>
    </source>
</evidence>
<keyword evidence="2" id="KW-1185">Reference proteome</keyword>
<comment type="caution">
    <text evidence="1">The sequence shown here is derived from an EMBL/GenBank/DDBJ whole genome shotgun (WGS) entry which is preliminary data.</text>
</comment>
<name>A0ACC1T7R6_9APHY</name>
<gene>
    <name evidence="1" type="ORF">NM688_g2658</name>
</gene>
<dbReference type="Proteomes" id="UP001148662">
    <property type="component" value="Unassembled WGS sequence"/>
</dbReference>
<evidence type="ECO:0000313" key="2">
    <source>
        <dbReference type="Proteomes" id="UP001148662"/>
    </source>
</evidence>
<organism evidence="1 2">
    <name type="scientific">Phlebia brevispora</name>
    <dbReference type="NCBI Taxonomy" id="194682"/>
    <lineage>
        <taxon>Eukaryota</taxon>
        <taxon>Fungi</taxon>
        <taxon>Dikarya</taxon>
        <taxon>Basidiomycota</taxon>
        <taxon>Agaricomycotina</taxon>
        <taxon>Agaricomycetes</taxon>
        <taxon>Polyporales</taxon>
        <taxon>Meruliaceae</taxon>
        <taxon>Phlebia</taxon>
    </lineage>
</organism>
<dbReference type="EMBL" id="JANHOG010000344">
    <property type="protein sequence ID" value="KAJ3555301.1"/>
    <property type="molecule type" value="Genomic_DNA"/>
</dbReference>